<protein>
    <recommendedName>
        <fullName evidence="4">SGNH hydrolase-type esterase domain-containing protein</fullName>
    </recommendedName>
</protein>
<feature type="region of interest" description="Disordered" evidence="1">
    <location>
        <begin position="150"/>
        <end position="186"/>
    </location>
</feature>
<comment type="caution">
    <text evidence="2">The sequence shown here is derived from an EMBL/GenBank/DDBJ whole genome shotgun (WGS) entry which is preliminary data.</text>
</comment>
<evidence type="ECO:0008006" key="4">
    <source>
        <dbReference type="Google" id="ProtNLM"/>
    </source>
</evidence>
<gene>
    <name evidence="2" type="ORF">SLS63_007148</name>
</gene>
<dbReference type="SUPFAM" id="SSF52266">
    <property type="entry name" value="SGNH hydrolase"/>
    <property type="match status" value="1"/>
</dbReference>
<accession>A0ABR1P692</accession>
<dbReference type="InterPro" id="IPR036514">
    <property type="entry name" value="SGNH_hydro_sf"/>
</dbReference>
<keyword evidence="3" id="KW-1185">Reference proteome</keyword>
<evidence type="ECO:0000256" key="1">
    <source>
        <dbReference type="SAM" id="MobiDB-lite"/>
    </source>
</evidence>
<evidence type="ECO:0000313" key="3">
    <source>
        <dbReference type="Proteomes" id="UP001430848"/>
    </source>
</evidence>
<reference evidence="2 3" key="1">
    <citation type="submission" date="2024-02" db="EMBL/GenBank/DDBJ databases">
        <title>De novo assembly and annotation of 12 fungi associated with fruit tree decline syndrome in Ontario, Canada.</title>
        <authorList>
            <person name="Sulman M."/>
            <person name="Ellouze W."/>
            <person name="Ilyukhin E."/>
        </authorList>
    </citation>
    <scope>NUCLEOTIDE SEQUENCE [LARGE SCALE GENOMIC DNA]</scope>
    <source>
        <strain evidence="2 3">M169</strain>
    </source>
</reference>
<dbReference type="EMBL" id="JAKNSF020000038">
    <property type="protein sequence ID" value="KAK7727329.1"/>
    <property type="molecule type" value="Genomic_DNA"/>
</dbReference>
<dbReference type="Gene3D" id="3.40.50.1110">
    <property type="entry name" value="SGNH hydrolase"/>
    <property type="match status" value="1"/>
</dbReference>
<feature type="region of interest" description="Disordered" evidence="1">
    <location>
        <begin position="227"/>
        <end position="266"/>
    </location>
</feature>
<organism evidence="2 3">
    <name type="scientific">Diaporthe eres</name>
    <name type="common">Phomopsis oblonga</name>
    <dbReference type="NCBI Taxonomy" id="83184"/>
    <lineage>
        <taxon>Eukaryota</taxon>
        <taxon>Fungi</taxon>
        <taxon>Dikarya</taxon>
        <taxon>Ascomycota</taxon>
        <taxon>Pezizomycotina</taxon>
        <taxon>Sordariomycetes</taxon>
        <taxon>Sordariomycetidae</taxon>
        <taxon>Diaporthales</taxon>
        <taxon>Diaporthaceae</taxon>
        <taxon>Diaporthe</taxon>
        <taxon>Diaporthe eres species complex</taxon>
    </lineage>
</organism>
<proteinExistence type="predicted"/>
<name>A0ABR1P692_DIAER</name>
<evidence type="ECO:0000313" key="2">
    <source>
        <dbReference type="EMBL" id="KAK7727329.1"/>
    </source>
</evidence>
<dbReference type="Proteomes" id="UP001430848">
    <property type="component" value="Unassembled WGS sequence"/>
</dbReference>
<sequence length="266" mass="29375">MASDSDIQAMNDARDDTDAAPIARIQGVANFGCGGDKIQNVLYRVMGDADMDLKGLAQELHPSTGGCLTKRRNQKLWVIDAGTNNLHKNHGLRGTDLHAMEILLKTLHHFSRLGTKFLVTGVFYRTDIPNELVDQANDALKGLVARLDQEFPDTPKPTKQSHGGKGKSGTSHNQDESGISPWDRDNGTFRFLPAPQIDKNMLEDHVHLNEEGYQKWMKTLLPKVHEMLRTPPPDTTKPGSLRFSGKDQVQPLYPSDSIKDGQASGS</sequence>